<dbReference type="Pfam" id="PF13450">
    <property type="entry name" value="NAD_binding_8"/>
    <property type="match status" value="1"/>
</dbReference>
<dbReference type="Proteomes" id="UP000198323">
    <property type="component" value="Unassembled WGS sequence"/>
</dbReference>
<protein>
    <recommendedName>
        <fullName evidence="13">Flavin-containing monooxygenase</fullName>
        <ecNumber evidence="13">1.-.-.-</ecNumber>
    </recommendedName>
</protein>
<evidence type="ECO:0000256" key="12">
    <source>
        <dbReference type="ARBA" id="ARBA00023136"/>
    </source>
</evidence>
<comment type="subcellular location">
    <subcellularLocation>
        <location evidence="2">Microsome membrane</location>
    </subcellularLocation>
</comment>
<evidence type="ECO:0000256" key="4">
    <source>
        <dbReference type="ARBA" id="ARBA00022630"/>
    </source>
</evidence>
<dbReference type="Pfam" id="PF00743">
    <property type="entry name" value="FMO-like"/>
    <property type="match status" value="1"/>
</dbReference>
<dbReference type="SUPFAM" id="SSF51905">
    <property type="entry name" value="FAD/NAD(P)-binding domain"/>
    <property type="match status" value="1"/>
</dbReference>
<dbReference type="InterPro" id="IPR000960">
    <property type="entry name" value="Flavin_mOase"/>
</dbReference>
<keyword evidence="7" id="KW-0492">Microsome</keyword>
<organism evidence="15 16">
    <name type="scientific">Callipepla squamata</name>
    <name type="common">Scaled quail</name>
    <dbReference type="NCBI Taxonomy" id="9009"/>
    <lineage>
        <taxon>Eukaryota</taxon>
        <taxon>Metazoa</taxon>
        <taxon>Chordata</taxon>
        <taxon>Craniata</taxon>
        <taxon>Vertebrata</taxon>
        <taxon>Euteleostomi</taxon>
        <taxon>Archelosauria</taxon>
        <taxon>Archosauria</taxon>
        <taxon>Dinosauria</taxon>
        <taxon>Saurischia</taxon>
        <taxon>Theropoda</taxon>
        <taxon>Coelurosauria</taxon>
        <taxon>Aves</taxon>
        <taxon>Neognathae</taxon>
        <taxon>Galloanserae</taxon>
        <taxon>Galliformes</taxon>
        <taxon>Odontophoridae</taxon>
        <taxon>Callipepla</taxon>
    </lineage>
</organism>
<dbReference type="FunFam" id="3.50.50.60:FF:000409">
    <property type="entry name" value="Dimethylaniline monooxygenase [N-oxide-forming]"/>
    <property type="match status" value="1"/>
</dbReference>
<dbReference type="PIRSF" id="PIRSF000332">
    <property type="entry name" value="FMO"/>
    <property type="match status" value="1"/>
</dbReference>
<dbReference type="InterPro" id="IPR050346">
    <property type="entry name" value="FMO-like"/>
</dbReference>
<evidence type="ECO:0000256" key="1">
    <source>
        <dbReference type="ARBA" id="ARBA00001974"/>
    </source>
</evidence>
<keyword evidence="11 13" id="KW-0503">Monooxygenase</keyword>
<gene>
    <name evidence="15" type="ORF">ASZ78_000151</name>
</gene>
<keyword evidence="8" id="KW-0521">NADP</keyword>
<dbReference type="OrthoDB" id="66881at2759"/>
<dbReference type="PANTHER" id="PTHR23023">
    <property type="entry name" value="DIMETHYLANILINE MONOOXYGENASE"/>
    <property type="match status" value="1"/>
</dbReference>
<evidence type="ECO:0000256" key="8">
    <source>
        <dbReference type="ARBA" id="ARBA00022857"/>
    </source>
</evidence>
<dbReference type="EC" id="1.-.-.-" evidence="13"/>
<comment type="similarity">
    <text evidence="3 13">Belongs to the FMO family.</text>
</comment>
<keyword evidence="9 14" id="KW-1133">Transmembrane helix</keyword>
<keyword evidence="16" id="KW-1185">Reference proteome</keyword>
<comment type="caution">
    <text evidence="15">The sequence shown here is derived from an EMBL/GenBank/DDBJ whole genome shotgun (WGS) entry which is preliminary data.</text>
</comment>
<reference evidence="15 16" key="1">
    <citation type="submission" date="2016-07" db="EMBL/GenBank/DDBJ databases">
        <title>Disparate Historic Effective Population Sizes Predicted by Modern Levels of Genome Diversity for the Scaled Quail (Callipepla squamata) and the Northern Bobwhite (Colinus virginianus): Inferences from First and Second Generation Draft Genome Assemblies for Sympatric New World Quail.</title>
        <authorList>
            <person name="Oldeschulte D.L."/>
            <person name="Halley Y.A."/>
            <person name="Bhattarai E.K."/>
            <person name="Brashear W.A."/>
            <person name="Hill J."/>
            <person name="Metz R.P."/>
            <person name="Johnson C.D."/>
            <person name="Rollins D."/>
            <person name="Peterson M.J."/>
            <person name="Bickhart D.M."/>
            <person name="Decker J.E."/>
            <person name="Seabury C.M."/>
        </authorList>
    </citation>
    <scope>NUCLEOTIDE SEQUENCE [LARGE SCALE GENOMIC DNA]</scope>
    <source>
        <strain evidence="15 16">Texas</strain>
        <tissue evidence="15">Leg muscle</tissue>
    </source>
</reference>
<keyword evidence="12 14" id="KW-0472">Membrane</keyword>
<evidence type="ECO:0000256" key="3">
    <source>
        <dbReference type="ARBA" id="ARBA00009183"/>
    </source>
</evidence>
<evidence type="ECO:0000256" key="13">
    <source>
        <dbReference type="RuleBase" id="RU361177"/>
    </source>
</evidence>
<evidence type="ECO:0000256" key="5">
    <source>
        <dbReference type="ARBA" id="ARBA00022692"/>
    </source>
</evidence>
<dbReference type="GO" id="GO:0050661">
    <property type="term" value="F:NADP binding"/>
    <property type="evidence" value="ECO:0007669"/>
    <property type="project" value="InterPro"/>
</dbReference>
<comment type="cofactor">
    <cofactor evidence="1 13">
        <name>FAD</name>
        <dbReference type="ChEBI" id="CHEBI:57692"/>
    </cofactor>
</comment>
<evidence type="ECO:0000256" key="10">
    <source>
        <dbReference type="ARBA" id="ARBA00023002"/>
    </source>
</evidence>
<dbReference type="EMBL" id="MCFN01000517">
    <property type="protein sequence ID" value="OXB57793.1"/>
    <property type="molecule type" value="Genomic_DNA"/>
</dbReference>
<dbReference type="InterPro" id="IPR036188">
    <property type="entry name" value="FAD/NAD-bd_sf"/>
</dbReference>
<evidence type="ECO:0000313" key="16">
    <source>
        <dbReference type="Proteomes" id="UP000198323"/>
    </source>
</evidence>
<evidence type="ECO:0000256" key="2">
    <source>
        <dbReference type="ARBA" id="ARBA00004524"/>
    </source>
</evidence>
<evidence type="ECO:0000256" key="6">
    <source>
        <dbReference type="ARBA" id="ARBA00022827"/>
    </source>
</evidence>
<evidence type="ECO:0000256" key="11">
    <source>
        <dbReference type="ARBA" id="ARBA00023033"/>
    </source>
</evidence>
<proteinExistence type="inferred from homology"/>
<evidence type="ECO:0000256" key="14">
    <source>
        <dbReference type="SAM" id="Phobius"/>
    </source>
</evidence>
<keyword evidence="7" id="KW-0256">Endoplasmic reticulum</keyword>
<keyword evidence="4 13" id="KW-0285">Flavoprotein</keyword>
<evidence type="ECO:0000313" key="15">
    <source>
        <dbReference type="EMBL" id="OXB57793.1"/>
    </source>
</evidence>
<dbReference type="AlphaFoldDB" id="A0A226MR37"/>
<dbReference type="GO" id="GO:0050660">
    <property type="term" value="F:flavin adenine dinucleotide binding"/>
    <property type="evidence" value="ECO:0007669"/>
    <property type="project" value="InterPro"/>
</dbReference>
<dbReference type="GO" id="GO:0004499">
    <property type="term" value="F:N,N-dimethylaniline monooxygenase activity"/>
    <property type="evidence" value="ECO:0007669"/>
    <property type="project" value="InterPro"/>
</dbReference>
<sequence length="446" mass="50654">MAAQTVAIIGAGASGLCALKCCLDEGLAPTCFERSGDIGGLWRFEEQPEEGRASIYRSVIINTSKEMMCFSDFPIPDDFPNYMHHSKIMEYFRMYARRFDLLRHIRFRTSVRRVAKSPDFASTGRWEVETESEGRQESAVFDAVFLSTKRGTWVMHRVAEGGYPFDFSYLSRFTQLLQSLLPLSVSNFVLERKLNTRFDHALYGLKPKHRIFNQHLTINDDLPNRIISGRVQVKPNIKQFTETSAIFEDGTKEDVDAVVFATGYSFSFPFLEDSVKVVENQVPLYKFMFPAELEKPTLAFIGYIQPLGAIMPISEMQSRWATRVFKGLHKLPPISTMLADIAQTKEKIAKRYVASRRHTIQVDYIPYMDELACQLGVKPNLPLLFLTDPKLALEVLLGPCTPYQYRLHGPGAWQGARAAILTQQQRVVFFSLGLIVATLIYVSLSP</sequence>
<dbReference type="Gene3D" id="3.50.50.60">
    <property type="entry name" value="FAD/NAD(P)-binding domain"/>
    <property type="match status" value="2"/>
</dbReference>
<keyword evidence="5 14" id="KW-0812">Transmembrane</keyword>
<evidence type="ECO:0000256" key="7">
    <source>
        <dbReference type="ARBA" id="ARBA00022848"/>
    </source>
</evidence>
<dbReference type="STRING" id="9009.A0A226MR37"/>
<dbReference type="InterPro" id="IPR020946">
    <property type="entry name" value="Flavin_mOase-like"/>
</dbReference>
<name>A0A226MR37_CALSU</name>
<keyword evidence="10 13" id="KW-0560">Oxidoreductase</keyword>
<dbReference type="FunFam" id="3.50.50.60:FF:000073">
    <property type="entry name" value="Dimethylaniline monooxygenase [N-oxide-forming]"/>
    <property type="match status" value="1"/>
</dbReference>
<dbReference type="PRINTS" id="PR00370">
    <property type="entry name" value="FMOXYGENASE"/>
</dbReference>
<keyword evidence="6 13" id="KW-0274">FAD</keyword>
<feature type="transmembrane region" description="Helical" evidence="14">
    <location>
        <begin position="427"/>
        <end position="444"/>
    </location>
</feature>
<accession>A0A226MR37</accession>
<evidence type="ECO:0000256" key="9">
    <source>
        <dbReference type="ARBA" id="ARBA00022989"/>
    </source>
</evidence>